<dbReference type="PANTHER" id="PTHR30514:SF18">
    <property type="entry name" value="RPIR-FAMILY TRANSCRIPTIONAL REGULATOR"/>
    <property type="match status" value="1"/>
</dbReference>
<evidence type="ECO:0000313" key="8">
    <source>
        <dbReference type="Proteomes" id="UP000177515"/>
    </source>
</evidence>
<keyword evidence="4" id="KW-0804">Transcription</keyword>
<dbReference type="PANTHER" id="PTHR30514">
    <property type="entry name" value="GLUCOKINASE"/>
    <property type="match status" value="1"/>
</dbReference>
<feature type="compositionally biased region" description="Low complexity" evidence="5">
    <location>
        <begin position="92"/>
        <end position="106"/>
    </location>
</feature>
<accession>A0ABN4TLA5</accession>
<evidence type="ECO:0000313" key="7">
    <source>
        <dbReference type="EMBL" id="AOZ04744.1"/>
    </source>
</evidence>
<dbReference type="SUPFAM" id="SSF46689">
    <property type="entry name" value="Homeodomain-like"/>
    <property type="match status" value="1"/>
</dbReference>
<keyword evidence="1" id="KW-0805">Transcription regulation</keyword>
<dbReference type="InterPro" id="IPR047640">
    <property type="entry name" value="RpiR-like"/>
</dbReference>
<evidence type="ECO:0000256" key="1">
    <source>
        <dbReference type="ARBA" id="ARBA00023015"/>
    </source>
</evidence>
<feature type="region of interest" description="Disordered" evidence="5">
    <location>
        <begin position="84"/>
        <end position="106"/>
    </location>
</feature>
<dbReference type="InterPro" id="IPR009057">
    <property type="entry name" value="Homeodomain-like_sf"/>
</dbReference>
<dbReference type="InterPro" id="IPR000281">
    <property type="entry name" value="HTH_RpiR"/>
</dbReference>
<reference evidence="7 8" key="1">
    <citation type="submission" date="2016-10" db="EMBL/GenBank/DDBJ databases">
        <title>Complete genome sequences of three Cupriavidus strains isolated from various Malaysian environments.</title>
        <authorList>
            <person name="Abdullah A.A.-A."/>
            <person name="Shafie N.A.H."/>
            <person name="Lau N.S."/>
        </authorList>
    </citation>
    <scope>NUCLEOTIDE SEQUENCE [LARGE SCALE GENOMIC DNA]</scope>
    <source>
        <strain evidence="7 8">USMAA1020</strain>
    </source>
</reference>
<protein>
    <submittedName>
        <fullName evidence="7">RpiR family transcriptional regulator</fullName>
    </submittedName>
</protein>
<organism evidence="7 8">
    <name type="scientific">Cupriavidus malaysiensis</name>
    <dbReference type="NCBI Taxonomy" id="367825"/>
    <lineage>
        <taxon>Bacteria</taxon>
        <taxon>Pseudomonadati</taxon>
        <taxon>Pseudomonadota</taxon>
        <taxon>Betaproteobacteria</taxon>
        <taxon>Burkholderiales</taxon>
        <taxon>Burkholderiaceae</taxon>
        <taxon>Cupriavidus</taxon>
    </lineage>
</organism>
<evidence type="ECO:0000256" key="4">
    <source>
        <dbReference type="ARBA" id="ARBA00023163"/>
    </source>
</evidence>
<sequence>MSTHEVLEALEARIRQRYGDLSAADRKLADVLLARQRELLSYSATELAGLAGVSKASAARFFRRLGYADFSAFRQNLRDQVSARSPLRQLERGGPPSAARGAPSARSGLAAHVERDALRLAALPEQVGERALGAALDALAEARRVWVVGYRNSYLVAMHACALLSQGRPDVAMLNDAAGQDAERIAEIEPRDVLLAVDFRRRAQRLPAVVGLAREAGAGCILLTDTPVSTLAAEADAVLGCAHQGEQVFDSYVAAVSLVNYLATAVVTRTRKRARARMQRIERAHAVLADLEGLA</sequence>
<dbReference type="Pfam" id="PF01418">
    <property type="entry name" value="HTH_6"/>
    <property type="match status" value="1"/>
</dbReference>
<dbReference type="Pfam" id="PF01380">
    <property type="entry name" value="SIS"/>
    <property type="match status" value="1"/>
</dbReference>
<dbReference type="Proteomes" id="UP000177515">
    <property type="component" value="Chromosome 1"/>
</dbReference>
<evidence type="ECO:0000256" key="5">
    <source>
        <dbReference type="SAM" id="MobiDB-lite"/>
    </source>
</evidence>
<dbReference type="InterPro" id="IPR036388">
    <property type="entry name" value="WH-like_DNA-bd_sf"/>
</dbReference>
<keyword evidence="2" id="KW-0238">DNA-binding</keyword>
<evidence type="ECO:0000256" key="2">
    <source>
        <dbReference type="ARBA" id="ARBA00023125"/>
    </source>
</evidence>
<keyword evidence="8" id="KW-1185">Reference proteome</keyword>
<evidence type="ECO:0000259" key="6">
    <source>
        <dbReference type="PROSITE" id="PS51071"/>
    </source>
</evidence>
<dbReference type="Gene3D" id="1.10.10.10">
    <property type="entry name" value="Winged helix-like DNA-binding domain superfamily/Winged helix DNA-binding domain"/>
    <property type="match status" value="1"/>
</dbReference>
<dbReference type="EMBL" id="CP017754">
    <property type="protein sequence ID" value="AOZ04744.1"/>
    <property type="molecule type" value="Genomic_DNA"/>
</dbReference>
<name>A0ABN4TLA5_9BURK</name>
<proteinExistence type="predicted"/>
<dbReference type="InterPro" id="IPR001347">
    <property type="entry name" value="SIS_dom"/>
</dbReference>
<dbReference type="RefSeq" id="WP_071010642.1">
    <property type="nucleotide sequence ID" value="NZ_CP017754.1"/>
</dbReference>
<evidence type="ECO:0000256" key="3">
    <source>
        <dbReference type="ARBA" id="ARBA00023152"/>
    </source>
</evidence>
<gene>
    <name evidence="7" type="ORF">BKK80_02010</name>
</gene>
<dbReference type="InterPro" id="IPR046348">
    <property type="entry name" value="SIS_dom_sf"/>
</dbReference>
<keyword evidence="3" id="KW-0324">Glycolysis</keyword>
<dbReference type="SUPFAM" id="SSF53697">
    <property type="entry name" value="SIS domain"/>
    <property type="match status" value="1"/>
</dbReference>
<dbReference type="Gene3D" id="3.40.50.10490">
    <property type="entry name" value="Glucose-6-phosphate isomerase like protein, domain 1"/>
    <property type="match status" value="1"/>
</dbReference>
<dbReference type="InterPro" id="IPR035472">
    <property type="entry name" value="RpiR-like_SIS"/>
</dbReference>
<dbReference type="PROSITE" id="PS51071">
    <property type="entry name" value="HTH_RPIR"/>
    <property type="match status" value="1"/>
</dbReference>
<dbReference type="CDD" id="cd05013">
    <property type="entry name" value="SIS_RpiR"/>
    <property type="match status" value="1"/>
</dbReference>
<feature type="domain" description="HTH rpiR-type" evidence="6">
    <location>
        <begin position="8"/>
        <end position="84"/>
    </location>
</feature>